<evidence type="ECO:0000313" key="7">
    <source>
        <dbReference type="Proteomes" id="UP000198310"/>
    </source>
</evidence>
<evidence type="ECO:0000256" key="3">
    <source>
        <dbReference type="PROSITE-ProRule" id="PRU00169"/>
    </source>
</evidence>
<evidence type="ECO:0000259" key="5">
    <source>
        <dbReference type="PROSITE" id="PS50110"/>
    </source>
</evidence>
<proteinExistence type="predicted"/>
<dbReference type="InterPro" id="IPR001789">
    <property type="entry name" value="Sig_transdc_resp-reg_receiver"/>
</dbReference>
<dbReference type="Pfam" id="PF00072">
    <property type="entry name" value="Response_reg"/>
    <property type="match status" value="1"/>
</dbReference>
<dbReference type="InterPro" id="IPR039420">
    <property type="entry name" value="WalR-like"/>
</dbReference>
<dbReference type="PRINTS" id="PR00038">
    <property type="entry name" value="HTHLUXR"/>
</dbReference>
<dbReference type="PROSITE" id="PS00622">
    <property type="entry name" value="HTH_LUXR_1"/>
    <property type="match status" value="1"/>
</dbReference>
<evidence type="ECO:0000256" key="2">
    <source>
        <dbReference type="ARBA" id="ARBA00023125"/>
    </source>
</evidence>
<dbReference type="InterPro" id="IPR000792">
    <property type="entry name" value="Tscrpt_reg_LuxR_C"/>
</dbReference>
<dbReference type="CDD" id="cd06170">
    <property type="entry name" value="LuxR_C_like"/>
    <property type="match status" value="1"/>
</dbReference>
<dbReference type="InterPro" id="IPR016032">
    <property type="entry name" value="Sig_transdc_resp-reg_C-effctor"/>
</dbReference>
<reference evidence="7" key="1">
    <citation type="submission" date="2017-06" db="EMBL/GenBank/DDBJ databases">
        <authorList>
            <person name="Varghese N."/>
            <person name="Submissions S."/>
        </authorList>
    </citation>
    <scope>NUCLEOTIDE SEQUENCE [LARGE SCALE GENOMIC DNA]</scope>
    <source>
        <strain evidence="7">DSM 28041</strain>
    </source>
</reference>
<dbReference type="EMBL" id="FZNS01000007">
    <property type="protein sequence ID" value="SNR80202.1"/>
    <property type="molecule type" value="Genomic_DNA"/>
</dbReference>
<evidence type="ECO:0000259" key="4">
    <source>
        <dbReference type="PROSITE" id="PS50043"/>
    </source>
</evidence>
<dbReference type="Gene3D" id="3.40.50.2300">
    <property type="match status" value="1"/>
</dbReference>
<dbReference type="SUPFAM" id="SSF46894">
    <property type="entry name" value="C-terminal effector domain of the bipartite response regulators"/>
    <property type="match status" value="1"/>
</dbReference>
<dbReference type="PANTHER" id="PTHR43214:SF43">
    <property type="entry name" value="TWO-COMPONENT RESPONSE REGULATOR"/>
    <property type="match status" value="1"/>
</dbReference>
<evidence type="ECO:0000313" key="6">
    <source>
        <dbReference type="EMBL" id="SNR80202.1"/>
    </source>
</evidence>
<dbReference type="Proteomes" id="UP000198310">
    <property type="component" value="Unassembled WGS sequence"/>
</dbReference>
<dbReference type="InterPro" id="IPR011006">
    <property type="entry name" value="CheY-like_superfamily"/>
</dbReference>
<dbReference type="InterPro" id="IPR058245">
    <property type="entry name" value="NreC/VraR/RcsB-like_REC"/>
</dbReference>
<dbReference type="SMART" id="SM00421">
    <property type="entry name" value="HTH_LUXR"/>
    <property type="match status" value="1"/>
</dbReference>
<dbReference type="PROSITE" id="PS50043">
    <property type="entry name" value="HTH_LUXR_2"/>
    <property type="match status" value="1"/>
</dbReference>
<gene>
    <name evidence="6" type="ORF">SAMN06269173_10756</name>
</gene>
<dbReference type="GO" id="GO:0003677">
    <property type="term" value="F:DNA binding"/>
    <property type="evidence" value="ECO:0007669"/>
    <property type="project" value="UniProtKB-KW"/>
</dbReference>
<dbReference type="PROSITE" id="PS50110">
    <property type="entry name" value="RESPONSE_REGULATORY"/>
    <property type="match status" value="1"/>
</dbReference>
<dbReference type="PANTHER" id="PTHR43214">
    <property type="entry name" value="TWO-COMPONENT RESPONSE REGULATOR"/>
    <property type="match status" value="1"/>
</dbReference>
<sequence>MNMRYRSVIRPPTFVTMQVPLAIIEDQPAIREALHTYLCAQPEFDCVLVAESVEELLADLAAGAPKPRLVLSDIGLPGMSGIAGIAQLHELAPQAEVVLITVYQDAERIFKAMCAGAVGYLVKTTPLPEIKQALLDVLAGGSPMSPAVARHVMRYFRPAAPTNNLTAREQQIVEALEQGLSYKLVADRLGISINTVRAYIRSVYDKLQINSKAELLRRSKSHL</sequence>
<keyword evidence="2" id="KW-0238">DNA-binding</keyword>
<dbReference type="CDD" id="cd17535">
    <property type="entry name" value="REC_NarL-like"/>
    <property type="match status" value="1"/>
</dbReference>
<name>A0A238ZAV1_9BACT</name>
<dbReference type="AlphaFoldDB" id="A0A238ZAV1"/>
<feature type="domain" description="Response regulatory" evidence="5">
    <location>
        <begin position="20"/>
        <end position="138"/>
    </location>
</feature>
<dbReference type="Pfam" id="PF00196">
    <property type="entry name" value="GerE"/>
    <property type="match status" value="1"/>
</dbReference>
<dbReference type="GO" id="GO:0006355">
    <property type="term" value="P:regulation of DNA-templated transcription"/>
    <property type="evidence" value="ECO:0007669"/>
    <property type="project" value="InterPro"/>
</dbReference>
<dbReference type="SMART" id="SM00448">
    <property type="entry name" value="REC"/>
    <property type="match status" value="1"/>
</dbReference>
<protein>
    <submittedName>
        <fullName evidence="6">Two component transcriptional regulator, LuxR family</fullName>
    </submittedName>
</protein>
<feature type="domain" description="HTH luxR-type" evidence="4">
    <location>
        <begin position="158"/>
        <end position="223"/>
    </location>
</feature>
<keyword evidence="1 3" id="KW-0597">Phosphoprotein</keyword>
<accession>A0A238ZAV1</accession>
<evidence type="ECO:0000256" key="1">
    <source>
        <dbReference type="ARBA" id="ARBA00022553"/>
    </source>
</evidence>
<feature type="modified residue" description="4-aspartylphosphate" evidence="3">
    <location>
        <position position="73"/>
    </location>
</feature>
<organism evidence="6 7">
    <name type="scientific">Hymenobacter mucosus</name>
    <dbReference type="NCBI Taxonomy" id="1411120"/>
    <lineage>
        <taxon>Bacteria</taxon>
        <taxon>Pseudomonadati</taxon>
        <taxon>Bacteroidota</taxon>
        <taxon>Cytophagia</taxon>
        <taxon>Cytophagales</taxon>
        <taxon>Hymenobacteraceae</taxon>
        <taxon>Hymenobacter</taxon>
    </lineage>
</organism>
<keyword evidence="7" id="KW-1185">Reference proteome</keyword>
<dbReference type="GO" id="GO:0000160">
    <property type="term" value="P:phosphorelay signal transduction system"/>
    <property type="evidence" value="ECO:0007669"/>
    <property type="project" value="InterPro"/>
</dbReference>
<dbReference type="SUPFAM" id="SSF52172">
    <property type="entry name" value="CheY-like"/>
    <property type="match status" value="1"/>
</dbReference>